<evidence type="ECO:0000259" key="5">
    <source>
        <dbReference type="PROSITE" id="PS51352"/>
    </source>
</evidence>
<gene>
    <name evidence="6" type="ORF">HC176_03655</name>
</gene>
<dbReference type="PROSITE" id="PS51257">
    <property type="entry name" value="PROKAR_LIPOPROTEIN"/>
    <property type="match status" value="1"/>
</dbReference>
<organism evidence="6 7">
    <name type="scientific">Tamlana crocina</name>
    <dbReference type="NCBI Taxonomy" id="393006"/>
    <lineage>
        <taxon>Bacteria</taxon>
        <taxon>Pseudomonadati</taxon>
        <taxon>Bacteroidota</taxon>
        <taxon>Flavobacteriia</taxon>
        <taxon>Flavobacteriales</taxon>
        <taxon>Flavobacteriaceae</taxon>
        <taxon>Tamlana</taxon>
    </lineage>
</organism>
<sequence>MKKLLGVVLLFTVLSCNTKEPTEFSEAALNDNMITLDGSSIAFKDILKQYEGKTVFVDVWASWCGDCIKNMPKVKALQEKYTDVVYLFLSLDRGPKSWKKGIEKYNVTGEHYFIPSADDSAFTDFADVGWIPRYMVVGPQGNIKLFEAVEADDERIIENLINN</sequence>
<evidence type="ECO:0000313" key="7">
    <source>
        <dbReference type="Proteomes" id="UP000760545"/>
    </source>
</evidence>
<accession>A0ABX1D895</accession>
<proteinExistence type="predicted"/>
<keyword evidence="3" id="KW-1015">Disulfide bond</keyword>
<keyword evidence="4" id="KW-0676">Redox-active center</keyword>
<feature type="domain" description="Thioredoxin" evidence="5">
    <location>
        <begin position="22"/>
        <end position="163"/>
    </location>
</feature>
<evidence type="ECO:0000256" key="2">
    <source>
        <dbReference type="ARBA" id="ARBA00022748"/>
    </source>
</evidence>
<dbReference type="InterPro" id="IPR012336">
    <property type="entry name" value="Thioredoxin-like_fold"/>
</dbReference>
<dbReference type="PROSITE" id="PS51352">
    <property type="entry name" value="THIOREDOXIN_2"/>
    <property type="match status" value="1"/>
</dbReference>
<dbReference type="RefSeq" id="WP_167916834.1">
    <property type="nucleotide sequence ID" value="NZ_JAAVJS010000004.1"/>
</dbReference>
<reference evidence="6 7" key="1">
    <citation type="submission" date="2020-03" db="EMBL/GenBank/DDBJ databases">
        <title>Tamlana sp. nov, isolated from XXX.</title>
        <authorList>
            <person name="Cao W.R."/>
        </authorList>
    </citation>
    <scope>NUCLEOTIDE SEQUENCE [LARGE SCALE GENOMIC DNA]</scope>
    <source>
        <strain evidence="6 7">HST1-43</strain>
    </source>
</reference>
<dbReference type="PANTHER" id="PTHR42852:SF6">
    <property type="entry name" value="THIOL:DISULFIDE INTERCHANGE PROTEIN DSBE"/>
    <property type="match status" value="1"/>
</dbReference>
<dbReference type="Gene3D" id="3.40.30.10">
    <property type="entry name" value="Glutaredoxin"/>
    <property type="match status" value="1"/>
</dbReference>
<evidence type="ECO:0000313" key="6">
    <source>
        <dbReference type="EMBL" id="NJX14580.1"/>
    </source>
</evidence>
<dbReference type="InterPro" id="IPR036249">
    <property type="entry name" value="Thioredoxin-like_sf"/>
</dbReference>
<dbReference type="SUPFAM" id="SSF52833">
    <property type="entry name" value="Thioredoxin-like"/>
    <property type="match status" value="1"/>
</dbReference>
<keyword evidence="7" id="KW-1185">Reference proteome</keyword>
<dbReference type="InterPro" id="IPR050553">
    <property type="entry name" value="Thioredoxin_ResA/DsbE_sf"/>
</dbReference>
<protein>
    <submittedName>
        <fullName evidence="6">TlpA family protein disulfide reductase</fullName>
    </submittedName>
</protein>
<evidence type="ECO:0000256" key="1">
    <source>
        <dbReference type="ARBA" id="ARBA00004196"/>
    </source>
</evidence>
<comment type="subcellular location">
    <subcellularLocation>
        <location evidence="1">Cell envelope</location>
    </subcellularLocation>
</comment>
<dbReference type="Pfam" id="PF13905">
    <property type="entry name" value="Thioredoxin_8"/>
    <property type="match status" value="1"/>
</dbReference>
<dbReference type="EMBL" id="JAAVJS010000004">
    <property type="protein sequence ID" value="NJX14580.1"/>
    <property type="molecule type" value="Genomic_DNA"/>
</dbReference>
<evidence type="ECO:0000256" key="4">
    <source>
        <dbReference type="ARBA" id="ARBA00023284"/>
    </source>
</evidence>
<keyword evidence="2" id="KW-0201">Cytochrome c-type biogenesis</keyword>
<name>A0ABX1D895_9FLAO</name>
<dbReference type="InterPro" id="IPR013766">
    <property type="entry name" value="Thioredoxin_domain"/>
</dbReference>
<evidence type="ECO:0000256" key="3">
    <source>
        <dbReference type="ARBA" id="ARBA00023157"/>
    </source>
</evidence>
<dbReference type="PANTHER" id="PTHR42852">
    <property type="entry name" value="THIOL:DISULFIDE INTERCHANGE PROTEIN DSBE"/>
    <property type="match status" value="1"/>
</dbReference>
<comment type="caution">
    <text evidence="6">The sequence shown here is derived from an EMBL/GenBank/DDBJ whole genome shotgun (WGS) entry which is preliminary data.</text>
</comment>
<dbReference type="CDD" id="cd02966">
    <property type="entry name" value="TlpA_like_family"/>
    <property type="match status" value="1"/>
</dbReference>
<dbReference type="Proteomes" id="UP000760545">
    <property type="component" value="Unassembled WGS sequence"/>
</dbReference>